<evidence type="ECO:0000256" key="2">
    <source>
        <dbReference type="PIRSR" id="PIRSR602401-1"/>
    </source>
</evidence>
<dbReference type="PANTHER" id="PTHR24305:SF166">
    <property type="entry name" value="CYTOCHROME P450 12A4, MITOCHONDRIAL-RELATED"/>
    <property type="match status" value="1"/>
</dbReference>
<dbReference type="SUPFAM" id="SSF48264">
    <property type="entry name" value="Cytochrome P450"/>
    <property type="match status" value="1"/>
</dbReference>
<proteinExistence type="inferred from homology"/>
<organism evidence="3 4">
    <name type="scientific">Lachnellula willkommii</name>
    <dbReference type="NCBI Taxonomy" id="215461"/>
    <lineage>
        <taxon>Eukaryota</taxon>
        <taxon>Fungi</taxon>
        <taxon>Dikarya</taxon>
        <taxon>Ascomycota</taxon>
        <taxon>Pezizomycotina</taxon>
        <taxon>Leotiomycetes</taxon>
        <taxon>Helotiales</taxon>
        <taxon>Lachnaceae</taxon>
        <taxon>Lachnellula</taxon>
    </lineage>
</organism>
<evidence type="ECO:0000313" key="3">
    <source>
        <dbReference type="EMBL" id="TVY87602.1"/>
    </source>
</evidence>
<evidence type="ECO:0000256" key="1">
    <source>
        <dbReference type="ARBA" id="ARBA00010617"/>
    </source>
</evidence>
<dbReference type="Proteomes" id="UP000315522">
    <property type="component" value="Unassembled WGS sequence"/>
</dbReference>
<dbReference type="AlphaFoldDB" id="A0A559M3P3"/>
<keyword evidence="2" id="KW-0349">Heme</keyword>
<dbReference type="GO" id="GO:0016705">
    <property type="term" value="F:oxidoreductase activity, acting on paired donors, with incorporation or reduction of molecular oxygen"/>
    <property type="evidence" value="ECO:0007669"/>
    <property type="project" value="InterPro"/>
</dbReference>
<comment type="similarity">
    <text evidence="1">Belongs to the cytochrome P450 family.</text>
</comment>
<dbReference type="InterPro" id="IPR036396">
    <property type="entry name" value="Cyt_P450_sf"/>
</dbReference>
<comment type="cofactor">
    <cofactor evidence="2">
        <name>heme</name>
        <dbReference type="ChEBI" id="CHEBI:30413"/>
    </cofactor>
</comment>
<keyword evidence="3" id="KW-0503">Monooxygenase</keyword>
<keyword evidence="4" id="KW-1185">Reference proteome</keyword>
<keyword evidence="3" id="KW-0560">Oxidoreductase</keyword>
<protein>
    <submittedName>
        <fullName evidence="3">Cytochrome P450 monooxygenase</fullName>
    </submittedName>
</protein>
<dbReference type="InterPro" id="IPR002401">
    <property type="entry name" value="Cyt_P450_E_grp-I"/>
</dbReference>
<dbReference type="GO" id="GO:0005506">
    <property type="term" value="F:iron ion binding"/>
    <property type="evidence" value="ECO:0007669"/>
    <property type="project" value="InterPro"/>
</dbReference>
<evidence type="ECO:0000313" key="4">
    <source>
        <dbReference type="Proteomes" id="UP000315522"/>
    </source>
</evidence>
<dbReference type="EMBL" id="QGML01002307">
    <property type="protein sequence ID" value="TVY87602.1"/>
    <property type="molecule type" value="Genomic_DNA"/>
</dbReference>
<dbReference type="InterPro" id="IPR001128">
    <property type="entry name" value="Cyt_P450"/>
</dbReference>
<keyword evidence="2" id="KW-0408">Iron</keyword>
<reference evidence="3 4" key="1">
    <citation type="submission" date="2018-05" db="EMBL/GenBank/DDBJ databases">
        <title>Genome sequencing and assembly of the regulated plant pathogen Lachnellula willkommii and related sister species for the development of diagnostic species identification markers.</title>
        <authorList>
            <person name="Giroux E."/>
            <person name="Bilodeau G."/>
        </authorList>
    </citation>
    <scope>NUCLEOTIDE SEQUENCE [LARGE SCALE GENOMIC DNA]</scope>
    <source>
        <strain evidence="3 4">CBS 172.35</strain>
    </source>
</reference>
<name>A0A559M3P3_9HELO</name>
<dbReference type="PRINTS" id="PR00463">
    <property type="entry name" value="EP450I"/>
</dbReference>
<dbReference type="Gene3D" id="1.10.630.10">
    <property type="entry name" value="Cytochrome P450"/>
    <property type="match status" value="1"/>
</dbReference>
<feature type="binding site" description="axial binding residue" evidence="2">
    <location>
        <position position="254"/>
    </location>
    <ligand>
        <name>heme</name>
        <dbReference type="ChEBI" id="CHEBI:30413"/>
    </ligand>
    <ligandPart>
        <name>Fe</name>
        <dbReference type="ChEBI" id="CHEBI:18248"/>
    </ligandPart>
</feature>
<sequence length="284" mass="31243">MATSSLESFRHLLMNRQDCSTEISANFESVSLRVLLFHNALRKRQWTSHQFQRLTSLPKPSPAQYPTFINAMIHAGIPPQLALLEARDLLGPGTNTTSTTLAHILWGLAHDTRFQDGIVGDLESAGWPGDLSALEKLPRLKAAIKEGIRWTAAACAMLPRIVPEEGAILCGHFIPGGVSEKRFSSWQAPVVRKLILYQTVLGTNPAWYLHDPTAFPSPELYRPERWMNDSSRTAQSNAVRDEFYIPWSKGQSTCIGVYKTAGPPGMDISCTHGGIGGSILPPVT</sequence>
<dbReference type="GO" id="GO:0020037">
    <property type="term" value="F:heme binding"/>
    <property type="evidence" value="ECO:0007669"/>
    <property type="project" value="InterPro"/>
</dbReference>
<gene>
    <name evidence="3" type="primary">sdnE_2</name>
    <name evidence="3" type="ORF">LAWI1_G007697</name>
</gene>
<accession>A0A559M3P3</accession>
<dbReference type="PANTHER" id="PTHR24305">
    <property type="entry name" value="CYTOCHROME P450"/>
    <property type="match status" value="1"/>
</dbReference>
<keyword evidence="2" id="KW-0479">Metal-binding</keyword>
<dbReference type="InterPro" id="IPR050121">
    <property type="entry name" value="Cytochrome_P450_monoxygenase"/>
</dbReference>
<comment type="caution">
    <text evidence="3">The sequence shown here is derived from an EMBL/GenBank/DDBJ whole genome shotgun (WGS) entry which is preliminary data.</text>
</comment>
<dbReference type="GO" id="GO:0004497">
    <property type="term" value="F:monooxygenase activity"/>
    <property type="evidence" value="ECO:0007669"/>
    <property type="project" value="UniProtKB-KW"/>
</dbReference>
<dbReference type="Pfam" id="PF00067">
    <property type="entry name" value="p450"/>
    <property type="match status" value="2"/>
</dbReference>